<dbReference type="EnsemblFungi" id="EJT77127">
    <property type="protein sequence ID" value="EJT77127"/>
    <property type="gene ID" value="GGTG_07039"/>
</dbReference>
<organism evidence="1">
    <name type="scientific">Gaeumannomyces tritici (strain R3-111a-1)</name>
    <name type="common">Wheat and barley take-all root rot fungus</name>
    <name type="synonym">Gaeumannomyces graminis var. tritici</name>
    <dbReference type="NCBI Taxonomy" id="644352"/>
    <lineage>
        <taxon>Eukaryota</taxon>
        <taxon>Fungi</taxon>
        <taxon>Dikarya</taxon>
        <taxon>Ascomycota</taxon>
        <taxon>Pezizomycotina</taxon>
        <taxon>Sordariomycetes</taxon>
        <taxon>Sordariomycetidae</taxon>
        <taxon>Magnaporthales</taxon>
        <taxon>Magnaporthaceae</taxon>
        <taxon>Gaeumannomyces</taxon>
    </lineage>
</organism>
<evidence type="ECO:0000313" key="1">
    <source>
        <dbReference type="EMBL" id="EJT77127.1"/>
    </source>
</evidence>
<evidence type="ECO:0000313" key="2">
    <source>
        <dbReference type="EnsemblFungi" id="EJT77127"/>
    </source>
</evidence>
<proteinExistence type="predicted"/>
<name>J3P0J4_GAET3</name>
<gene>
    <name evidence="2" type="primary">20347497</name>
    <name evidence="1" type="ORF">GGTG_07039</name>
</gene>
<keyword evidence="3" id="KW-1185">Reference proteome</keyword>
<reference evidence="1" key="2">
    <citation type="submission" date="2010-07" db="EMBL/GenBank/DDBJ databases">
        <authorList>
            <consortium name="The Broad Institute Genome Sequencing Platform"/>
            <consortium name="Broad Institute Genome Sequencing Center for Infectious Disease"/>
            <person name="Ma L.-J."/>
            <person name="Dead R."/>
            <person name="Young S."/>
            <person name="Zeng Q."/>
            <person name="Koehrsen M."/>
            <person name="Alvarado L."/>
            <person name="Berlin A."/>
            <person name="Chapman S.B."/>
            <person name="Chen Z."/>
            <person name="Freedman E."/>
            <person name="Gellesch M."/>
            <person name="Goldberg J."/>
            <person name="Griggs A."/>
            <person name="Gujja S."/>
            <person name="Heilman E.R."/>
            <person name="Heiman D."/>
            <person name="Hepburn T."/>
            <person name="Howarth C."/>
            <person name="Jen D."/>
            <person name="Larson L."/>
            <person name="Mehta T."/>
            <person name="Neiman D."/>
            <person name="Pearson M."/>
            <person name="Roberts A."/>
            <person name="Saif S."/>
            <person name="Shea T."/>
            <person name="Shenoy N."/>
            <person name="Sisk P."/>
            <person name="Stolte C."/>
            <person name="Sykes S."/>
            <person name="Walk T."/>
            <person name="White J."/>
            <person name="Yandava C."/>
            <person name="Haas B."/>
            <person name="Nusbaum C."/>
            <person name="Birren B."/>
        </authorList>
    </citation>
    <scope>NUCLEOTIDE SEQUENCE</scope>
    <source>
        <strain evidence="1">R3-111a-1</strain>
    </source>
</reference>
<protein>
    <submittedName>
        <fullName evidence="1 2">Uncharacterized protein</fullName>
    </submittedName>
</protein>
<reference evidence="2" key="4">
    <citation type="journal article" date="2015" name="G3 (Bethesda)">
        <title>Genome sequences of three phytopathogenic species of the Magnaporthaceae family of fungi.</title>
        <authorList>
            <person name="Okagaki L.H."/>
            <person name="Nunes C.C."/>
            <person name="Sailsbery J."/>
            <person name="Clay B."/>
            <person name="Brown D."/>
            <person name="John T."/>
            <person name="Oh Y."/>
            <person name="Young N."/>
            <person name="Fitzgerald M."/>
            <person name="Haas B.J."/>
            <person name="Zeng Q."/>
            <person name="Young S."/>
            <person name="Adiconis X."/>
            <person name="Fan L."/>
            <person name="Levin J.Z."/>
            <person name="Mitchell T.K."/>
            <person name="Okubara P.A."/>
            <person name="Farman M.L."/>
            <person name="Kohn L.M."/>
            <person name="Birren B."/>
            <person name="Ma L.-J."/>
            <person name="Dean R.A."/>
        </authorList>
    </citation>
    <scope>NUCLEOTIDE SEQUENCE</scope>
    <source>
        <strain evidence="2">R3-111a-1</strain>
    </source>
</reference>
<dbReference type="HOGENOM" id="CLU_1906867_0_0_1"/>
<sequence length="133" mass="14504">MAAPGDDGAWKGEYHVTYLHRYLAGLLPLSDVARPVEGASTESRTRTWARPYGWLRMVSLPRQQTPMQPVCKVPSIQLPPPHPTSPSPSTLTRGLARPEPAVALILLTRYPLQPEDTVVVVVVPSVTLGPACF</sequence>
<dbReference type="RefSeq" id="XP_009223127.1">
    <property type="nucleotide sequence ID" value="XM_009224863.1"/>
</dbReference>
<dbReference type="VEuPathDB" id="FungiDB:GGTG_07039"/>
<reference evidence="2" key="5">
    <citation type="submission" date="2018-04" db="UniProtKB">
        <authorList>
            <consortium name="EnsemblFungi"/>
        </authorList>
    </citation>
    <scope>IDENTIFICATION</scope>
    <source>
        <strain evidence="2">R3-111a-1</strain>
    </source>
</reference>
<evidence type="ECO:0000313" key="3">
    <source>
        <dbReference type="Proteomes" id="UP000006039"/>
    </source>
</evidence>
<dbReference type="EMBL" id="GL385397">
    <property type="protein sequence ID" value="EJT77127.1"/>
    <property type="molecule type" value="Genomic_DNA"/>
</dbReference>
<dbReference type="Proteomes" id="UP000006039">
    <property type="component" value="Unassembled WGS sequence"/>
</dbReference>
<dbReference type="GeneID" id="20347497"/>
<dbReference type="AlphaFoldDB" id="J3P0J4"/>
<reference evidence="3" key="1">
    <citation type="submission" date="2010-07" db="EMBL/GenBank/DDBJ databases">
        <title>The genome sequence of Gaeumannomyces graminis var. tritici strain R3-111a-1.</title>
        <authorList>
            <consortium name="The Broad Institute Genome Sequencing Platform"/>
            <person name="Ma L.-J."/>
            <person name="Dead R."/>
            <person name="Young S."/>
            <person name="Zeng Q."/>
            <person name="Koehrsen M."/>
            <person name="Alvarado L."/>
            <person name="Berlin A."/>
            <person name="Chapman S.B."/>
            <person name="Chen Z."/>
            <person name="Freedman E."/>
            <person name="Gellesch M."/>
            <person name="Goldberg J."/>
            <person name="Griggs A."/>
            <person name="Gujja S."/>
            <person name="Heilman E.R."/>
            <person name="Heiman D."/>
            <person name="Hepburn T."/>
            <person name="Howarth C."/>
            <person name="Jen D."/>
            <person name="Larson L."/>
            <person name="Mehta T."/>
            <person name="Neiman D."/>
            <person name="Pearson M."/>
            <person name="Roberts A."/>
            <person name="Saif S."/>
            <person name="Shea T."/>
            <person name="Shenoy N."/>
            <person name="Sisk P."/>
            <person name="Stolte C."/>
            <person name="Sykes S."/>
            <person name="Walk T."/>
            <person name="White J."/>
            <person name="Yandava C."/>
            <person name="Haas B."/>
            <person name="Nusbaum C."/>
            <person name="Birren B."/>
        </authorList>
    </citation>
    <scope>NUCLEOTIDE SEQUENCE [LARGE SCALE GENOMIC DNA]</scope>
    <source>
        <strain evidence="3">R3-111a-1</strain>
    </source>
</reference>
<reference evidence="1" key="3">
    <citation type="submission" date="2010-09" db="EMBL/GenBank/DDBJ databases">
        <title>Annotation of Gaeumannomyces graminis var. tritici R3-111a-1.</title>
        <authorList>
            <consortium name="The Broad Institute Genome Sequencing Platform"/>
            <person name="Ma L.-J."/>
            <person name="Dead R."/>
            <person name="Young S.K."/>
            <person name="Zeng Q."/>
            <person name="Gargeya S."/>
            <person name="Fitzgerald M."/>
            <person name="Haas B."/>
            <person name="Abouelleil A."/>
            <person name="Alvarado L."/>
            <person name="Arachchi H.M."/>
            <person name="Berlin A."/>
            <person name="Brown A."/>
            <person name="Chapman S.B."/>
            <person name="Chen Z."/>
            <person name="Dunbar C."/>
            <person name="Freedman E."/>
            <person name="Gearin G."/>
            <person name="Gellesch M."/>
            <person name="Goldberg J."/>
            <person name="Griggs A."/>
            <person name="Gujja S."/>
            <person name="Heiman D."/>
            <person name="Howarth C."/>
            <person name="Larson L."/>
            <person name="Lui A."/>
            <person name="MacDonald P.J.P."/>
            <person name="Mehta T."/>
            <person name="Montmayeur A."/>
            <person name="Murphy C."/>
            <person name="Neiman D."/>
            <person name="Pearson M."/>
            <person name="Priest M."/>
            <person name="Roberts A."/>
            <person name="Saif S."/>
            <person name="Shea T."/>
            <person name="Shenoy N."/>
            <person name="Sisk P."/>
            <person name="Stolte C."/>
            <person name="Sykes S."/>
            <person name="Yandava C."/>
            <person name="Wortman J."/>
            <person name="Nusbaum C."/>
            <person name="Birren B."/>
        </authorList>
    </citation>
    <scope>NUCLEOTIDE SEQUENCE</scope>
    <source>
        <strain evidence="1">R3-111a-1</strain>
    </source>
</reference>
<accession>J3P0J4</accession>